<accession>A0ABQ0GS00</accession>
<protein>
    <submittedName>
        <fullName evidence="3">VHS domain-containing protein</fullName>
    </submittedName>
</protein>
<evidence type="ECO:0000313" key="3">
    <source>
        <dbReference type="EMBL" id="GAB1320504.1"/>
    </source>
</evidence>
<organism evidence="3 4">
    <name type="scientific">Madurella fahalii</name>
    <dbReference type="NCBI Taxonomy" id="1157608"/>
    <lineage>
        <taxon>Eukaryota</taxon>
        <taxon>Fungi</taxon>
        <taxon>Dikarya</taxon>
        <taxon>Ascomycota</taxon>
        <taxon>Pezizomycotina</taxon>
        <taxon>Sordariomycetes</taxon>
        <taxon>Sordariomycetidae</taxon>
        <taxon>Sordariales</taxon>
        <taxon>Sordariales incertae sedis</taxon>
        <taxon>Madurella</taxon>
    </lineage>
</organism>
<feature type="compositionally biased region" description="Pro residues" evidence="1">
    <location>
        <begin position="448"/>
        <end position="464"/>
    </location>
</feature>
<evidence type="ECO:0000256" key="1">
    <source>
        <dbReference type="SAM" id="MobiDB-lite"/>
    </source>
</evidence>
<feature type="compositionally biased region" description="Low complexity" evidence="1">
    <location>
        <begin position="469"/>
        <end position="484"/>
    </location>
</feature>
<dbReference type="Pfam" id="PF24483">
    <property type="entry name" value="DUF7582"/>
    <property type="match status" value="1"/>
</dbReference>
<dbReference type="RefSeq" id="XP_070922234.1">
    <property type="nucleotide sequence ID" value="XM_071066133.1"/>
</dbReference>
<feature type="compositionally biased region" description="Acidic residues" evidence="1">
    <location>
        <begin position="528"/>
        <end position="540"/>
    </location>
</feature>
<evidence type="ECO:0000313" key="4">
    <source>
        <dbReference type="Proteomes" id="UP001628179"/>
    </source>
</evidence>
<keyword evidence="4" id="KW-1185">Reference proteome</keyword>
<gene>
    <name evidence="3" type="ORF">MFIFM68171_10714</name>
</gene>
<comment type="caution">
    <text evidence="3">The sequence shown here is derived from an EMBL/GenBank/DDBJ whole genome shotgun (WGS) entry which is preliminary data.</text>
</comment>
<dbReference type="GeneID" id="98181456"/>
<sequence length="635" mass="69064">MASAPCLRRRISSPLEAGPSVADGHLLPSRVSEALEYASKKLGKRAAHITLLVVRQAYQLPALPTLSPTSSAASPPISVASRIDALKQLIRPSNSGEGQILERILHVHLDHYRSGTASPAFSEVSTPSTASSVSTSDSTFSHRRWPGSPATYGSAPITPATPFSVMSSMSGADSASAASGASQFGIKLVYAHPLSPREEKTLSQTLDKAVKKFKLDPVWLPQPVSPSTLGLPVDLVWKSTTQNEALFSSDHLTLLSLDHLYTFRTALQAYSRSQALGSLEDAVDELRRLFLANCRRTLRKSTLLTAYRWLDPVSEAALADVCRMYERAYGGIERESGVENDIDPVPTWPLPDGSNLGSGQPAKRMAMAILDSRQQQYHEPPQPRSETPIHDSPWTDKEILLSTTDFDADEQEQSDDLAAIEAWYRHVSMSAINPLRCHPAAVTTVILPPSPSPSPPPPPPPPKSPIRFQQQQQQQQAEAGQTAQKLRAPPPGRTLALKLQTTFDKTTTTTTTKPRQPQQSQEQPTQSPEEEKEEEEEEEDLTARPNSAIKTQSFANLHWSPNGHNSISIDGRLLLPGGGDGGQPLEAEEERAEERVGPMTPHGYDDISPITRGEWGFLMGGPGGLIGRVAKVEMC</sequence>
<feature type="domain" description="DUF7582" evidence="2">
    <location>
        <begin position="183"/>
        <end position="330"/>
    </location>
</feature>
<dbReference type="InterPro" id="IPR056004">
    <property type="entry name" value="DUF7582"/>
</dbReference>
<feature type="compositionally biased region" description="Low complexity" evidence="1">
    <location>
        <begin position="122"/>
        <end position="139"/>
    </location>
</feature>
<evidence type="ECO:0000259" key="2">
    <source>
        <dbReference type="Pfam" id="PF24483"/>
    </source>
</evidence>
<feature type="compositionally biased region" description="Low complexity" evidence="1">
    <location>
        <begin position="501"/>
        <end position="527"/>
    </location>
</feature>
<feature type="region of interest" description="Disordered" evidence="1">
    <location>
        <begin position="444"/>
        <end position="547"/>
    </location>
</feature>
<feature type="region of interest" description="Disordered" evidence="1">
    <location>
        <begin position="570"/>
        <end position="607"/>
    </location>
</feature>
<reference evidence="3 4" key="1">
    <citation type="submission" date="2024-09" db="EMBL/GenBank/DDBJ databases">
        <title>Itraconazole resistance in Madurella fahalii resulting from another homologue of gene encoding cytochrome P450 14-alpha sterol demethylase (CYP51).</title>
        <authorList>
            <person name="Yoshioka I."/>
            <person name="Fahal A.H."/>
            <person name="Kaneko S."/>
            <person name="Yaguchi T."/>
        </authorList>
    </citation>
    <scope>NUCLEOTIDE SEQUENCE [LARGE SCALE GENOMIC DNA]</scope>
    <source>
        <strain evidence="3 4">IFM 68171</strain>
    </source>
</reference>
<feature type="region of interest" description="Disordered" evidence="1">
    <location>
        <begin position="118"/>
        <end position="144"/>
    </location>
</feature>
<proteinExistence type="predicted"/>
<feature type="region of interest" description="Disordered" evidence="1">
    <location>
        <begin position="374"/>
        <end position="395"/>
    </location>
</feature>
<dbReference type="EMBL" id="BAAFSV010000006">
    <property type="protein sequence ID" value="GAB1320504.1"/>
    <property type="molecule type" value="Genomic_DNA"/>
</dbReference>
<dbReference type="Proteomes" id="UP001628179">
    <property type="component" value="Unassembled WGS sequence"/>
</dbReference>
<name>A0ABQ0GS00_9PEZI</name>